<accession>A0A1X9SYE4</accession>
<sequence>MLKALKSNQDKIAIIDKGKEHSYQHLIDRINLYKSLIKDELSNGDIVALRAIYSFESIAMFIALYLNKNIVALLPDSPNLDEYLQSSNANKLIEIKSQINIKSLNPPKHDKIKELNNQSGLIIFSSGTLNKPKAIIHNLDNMVKNFADKRANSLRIILFLLFDHIGGINTLLSGLLSGSTLIIASDFSPKNICYLISKYKAHILPTTPSFLNLLLMTKEYENYDLSSLRLITYGTERMDENILIRLKNIFKKVKFIQTFGTSESGILPTTSKSSISTYFKLKPDEYKIKDGRLFLKSKTMFLGYMNLDSDNQWFDSGDLVKQDGDGFLKIIGRSKEIINVGGKKLLASEVESCILELDEIKDALVYALPCEILGQMVACDVVCDLAKSNAKELIKSHCKARLERYKIPVKINIVDEITFTNRFKKDRKLR</sequence>
<dbReference type="InterPro" id="IPR025110">
    <property type="entry name" value="AMP-bd_C"/>
</dbReference>
<evidence type="ECO:0000259" key="2">
    <source>
        <dbReference type="Pfam" id="PF00501"/>
    </source>
</evidence>
<dbReference type="PANTHER" id="PTHR43201:SF8">
    <property type="entry name" value="ACYL-COA SYNTHETASE FAMILY MEMBER 3"/>
    <property type="match status" value="1"/>
</dbReference>
<evidence type="ECO:0000313" key="4">
    <source>
        <dbReference type="EMBL" id="ARR01288.1"/>
    </source>
</evidence>
<evidence type="ECO:0000256" key="1">
    <source>
        <dbReference type="ARBA" id="ARBA00006432"/>
    </source>
</evidence>
<gene>
    <name evidence="4" type="ORF">CSUIS_1506</name>
</gene>
<proteinExistence type="inferred from homology"/>
<dbReference type="GO" id="GO:0031956">
    <property type="term" value="F:medium-chain fatty acid-CoA ligase activity"/>
    <property type="evidence" value="ECO:0007669"/>
    <property type="project" value="TreeGrafter"/>
</dbReference>
<organism evidence="4 5">
    <name type="scientific">Campylobacter porcelli</name>
    <dbReference type="NCBI Taxonomy" id="1660073"/>
    <lineage>
        <taxon>Bacteria</taxon>
        <taxon>Pseudomonadati</taxon>
        <taxon>Campylobacterota</taxon>
        <taxon>Epsilonproteobacteria</taxon>
        <taxon>Campylobacterales</taxon>
        <taxon>Campylobacteraceae</taxon>
        <taxon>Campylobacter</taxon>
    </lineage>
</organism>
<dbReference type="Pfam" id="PF13193">
    <property type="entry name" value="AMP-binding_C"/>
    <property type="match status" value="1"/>
</dbReference>
<dbReference type="STRING" id="1660073.CSUIS_1506"/>
<feature type="domain" description="AMP-binding enzyme C-terminal" evidence="3">
    <location>
        <begin position="349"/>
        <end position="423"/>
    </location>
</feature>
<dbReference type="PANTHER" id="PTHR43201">
    <property type="entry name" value="ACYL-COA SYNTHETASE"/>
    <property type="match status" value="1"/>
</dbReference>
<keyword evidence="4" id="KW-0436">Ligase</keyword>
<feature type="domain" description="AMP-dependent synthetase/ligase" evidence="2">
    <location>
        <begin position="114"/>
        <end position="270"/>
    </location>
</feature>
<dbReference type="AlphaFoldDB" id="A0A1X9SYE4"/>
<comment type="similarity">
    <text evidence="1">Belongs to the ATP-dependent AMP-binding enzyme family.</text>
</comment>
<dbReference type="KEGG" id="camy:CSUIS_1506"/>
<dbReference type="GO" id="GO:0006631">
    <property type="term" value="P:fatty acid metabolic process"/>
    <property type="evidence" value="ECO:0007669"/>
    <property type="project" value="TreeGrafter"/>
</dbReference>
<dbReference type="Proteomes" id="UP000194260">
    <property type="component" value="Chromosome"/>
</dbReference>
<dbReference type="CDD" id="cd04433">
    <property type="entry name" value="AFD_class_I"/>
    <property type="match status" value="1"/>
</dbReference>
<name>A0A1X9SYE4_9BACT</name>
<dbReference type="Gene3D" id="3.30.300.30">
    <property type="match status" value="1"/>
</dbReference>
<dbReference type="EMBL" id="CP018789">
    <property type="protein sequence ID" value="ARR01288.1"/>
    <property type="molecule type" value="Genomic_DNA"/>
</dbReference>
<dbReference type="InterPro" id="IPR045851">
    <property type="entry name" value="AMP-bd_C_sf"/>
</dbReference>
<evidence type="ECO:0000313" key="5">
    <source>
        <dbReference type="Proteomes" id="UP000194260"/>
    </source>
</evidence>
<dbReference type="SUPFAM" id="SSF56801">
    <property type="entry name" value="Acetyl-CoA synthetase-like"/>
    <property type="match status" value="1"/>
</dbReference>
<dbReference type="Pfam" id="PF00501">
    <property type="entry name" value="AMP-binding"/>
    <property type="match status" value="1"/>
</dbReference>
<dbReference type="InterPro" id="IPR000873">
    <property type="entry name" value="AMP-dep_synth/lig_dom"/>
</dbReference>
<protein>
    <submittedName>
        <fullName evidence="4">Acyl-CoA synthetase (AMP-forming)/AMP-acid ligase II</fullName>
    </submittedName>
</protein>
<dbReference type="InterPro" id="IPR042099">
    <property type="entry name" value="ANL_N_sf"/>
</dbReference>
<dbReference type="RefSeq" id="WP_086237311.1">
    <property type="nucleotide sequence ID" value="NZ_CP018789.1"/>
</dbReference>
<reference evidence="5" key="1">
    <citation type="journal article" date="2017" name="Genome Biol. Evol.">
        <title>Comparative Genomic Analysis Identifies a Campylobacter Clade Deficient in Selenium Metabolism.</title>
        <authorList>
            <person name="Miller W.G."/>
            <person name="Yee E."/>
            <person name="Lopes B.S."/>
            <person name="Chapman M.H."/>
            <person name="Huynh S."/>
            <person name="Bono J.L."/>
            <person name="Parker C.T."/>
            <person name="Strachan N.J.C."/>
            <person name="Forbes K.J."/>
        </authorList>
    </citation>
    <scope>NUCLEOTIDE SEQUENCE [LARGE SCALE GENOMIC DNA]</scope>
    <source>
        <strain evidence="5">RM6137</strain>
    </source>
</reference>
<evidence type="ECO:0000259" key="3">
    <source>
        <dbReference type="Pfam" id="PF13193"/>
    </source>
</evidence>
<dbReference type="Gene3D" id="3.40.50.12780">
    <property type="entry name" value="N-terminal domain of ligase-like"/>
    <property type="match status" value="1"/>
</dbReference>